<accession>A0A346PCS1</accession>
<dbReference type="Proteomes" id="UP000258613">
    <property type="component" value="Chromosome"/>
</dbReference>
<dbReference type="PANTHER" id="PTHR43094">
    <property type="entry name" value="AMINOTRANSFERASE"/>
    <property type="match status" value="1"/>
</dbReference>
<evidence type="ECO:0000313" key="5">
    <source>
        <dbReference type="EMBL" id="AXR77316.1"/>
    </source>
</evidence>
<evidence type="ECO:0000313" key="6">
    <source>
        <dbReference type="EMBL" id="AXR82721.1"/>
    </source>
</evidence>
<reference evidence="8" key="1">
    <citation type="submission" date="2017-10" db="EMBL/GenBank/DDBJ databases">
        <title>Phenotypic and genomic properties of facultatively anaerobic sulfur-reducing natronoarchaea from hypersaline soda lakes.</title>
        <authorList>
            <person name="Sorokin D.Y."/>
            <person name="Kublanov I.V."/>
            <person name="Roman P."/>
            <person name="Sinninghe Damste J.S."/>
            <person name="Golyshin P.N."/>
            <person name="Rojo D."/>
            <person name="Ciordia S."/>
            <person name="Mena Md.C."/>
            <person name="Ferrer M."/>
            <person name="Messina E."/>
            <person name="Smedile F."/>
            <person name="La Spada G."/>
            <person name="La Cono V."/>
            <person name="Yakimov M.M."/>
        </authorList>
    </citation>
    <scope>NUCLEOTIDE SEQUENCE [LARGE SCALE GENOMIC DNA]</scope>
    <source>
        <strain evidence="8">AArc1</strain>
    </source>
</reference>
<dbReference type="GO" id="GO:0005829">
    <property type="term" value="C:cytosol"/>
    <property type="evidence" value="ECO:0007669"/>
    <property type="project" value="TreeGrafter"/>
</dbReference>
<dbReference type="GO" id="GO:0004015">
    <property type="term" value="F:adenosylmethionine-8-amino-7-oxononanoate transaminase activity"/>
    <property type="evidence" value="ECO:0007669"/>
    <property type="project" value="UniProtKB-EC"/>
</dbReference>
<accession>A0A346PT76</accession>
<dbReference type="PROSITE" id="PS00600">
    <property type="entry name" value="AA_TRANSFER_CLASS_3"/>
    <property type="match status" value="1"/>
</dbReference>
<dbReference type="EMBL" id="CP024047">
    <property type="protein sequence ID" value="AXR77316.1"/>
    <property type="molecule type" value="Genomic_DNA"/>
</dbReference>
<dbReference type="AlphaFoldDB" id="A0A346PT76"/>
<reference evidence="7" key="2">
    <citation type="submission" date="2018-02" db="EMBL/GenBank/DDBJ databases">
        <title>Phenotypic and genomic properties of facultatively anaerobic sulfur-reducing natronoarchaea from hypersaline soda lakes.</title>
        <authorList>
            <person name="Sorokin D.Y."/>
            <person name="Kublanov I.V."/>
            <person name="Roman P."/>
            <person name="Sinninghe Damste J.S."/>
            <person name="Golyshin P.N."/>
            <person name="Rojo D."/>
            <person name="Ciordia S."/>
            <person name="Mena M.D.C."/>
            <person name="Ferrer M."/>
            <person name="Messina E."/>
            <person name="Smedile F."/>
            <person name="La Spada G."/>
            <person name="La Cono V."/>
            <person name="Yakimov M.M."/>
        </authorList>
    </citation>
    <scope>NUCLEOTIDE SEQUENCE [LARGE SCALE GENOMIC DNA]</scope>
    <source>
        <strain evidence="7">AArc-Mg</strain>
    </source>
</reference>
<dbReference type="EC" id="2.6.1.62" evidence="6"/>
<reference evidence="6" key="3">
    <citation type="journal article" date="2019" name="Int. J. Syst. Evol. Microbiol.">
        <title>Natronolimnobius sulfurireducens sp. nov. and Halalkaliarchaeum desulfuricum gen. nov., sp. nov., the first sulfur-respiring alkaliphilic haloarchaea from hypersaline alkaline lakes.</title>
        <authorList>
            <person name="Sorokin D.Y."/>
            <person name="Yakimov M."/>
            <person name="Messina E."/>
            <person name="Merkel A.Y."/>
            <person name="Bale N.J."/>
            <person name="Sinninghe Damste J.S."/>
        </authorList>
    </citation>
    <scope>NUCLEOTIDE SEQUENCE</scope>
    <source>
        <strain evidence="6">AArc-Mg</strain>
        <strain evidence="5">AArc1</strain>
    </source>
</reference>
<evidence type="ECO:0000313" key="8">
    <source>
        <dbReference type="Proteomes" id="UP000258707"/>
    </source>
</evidence>
<dbReference type="InterPro" id="IPR049704">
    <property type="entry name" value="Aminotrans_3_PPA_site"/>
</dbReference>
<evidence type="ECO:0000313" key="7">
    <source>
        <dbReference type="Proteomes" id="UP000258613"/>
    </source>
</evidence>
<gene>
    <name evidence="5" type="ORF">AArc1_0975</name>
    <name evidence="6" type="ORF">AArcMg_2731</name>
</gene>
<dbReference type="Pfam" id="PF00202">
    <property type="entry name" value="Aminotran_3"/>
    <property type="match status" value="1"/>
</dbReference>
<evidence type="ECO:0000256" key="3">
    <source>
        <dbReference type="ARBA" id="ARBA00022898"/>
    </source>
</evidence>
<keyword evidence="3 4" id="KW-0663">Pyridoxal phosphate</keyword>
<proteinExistence type="inferred from homology"/>
<evidence type="ECO:0000256" key="2">
    <source>
        <dbReference type="ARBA" id="ARBA00008954"/>
    </source>
</evidence>
<dbReference type="InterPro" id="IPR015422">
    <property type="entry name" value="PyrdxlP-dep_Trfase_small"/>
</dbReference>
<dbReference type="GO" id="GO:0030170">
    <property type="term" value="F:pyridoxal phosphate binding"/>
    <property type="evidence" value="ECO:0007669"/>
    <property type="project" value="InterPro"/>
</dbReference>
<dbReference type="Gene3D" id="3.90.1150.10">
    <property type="entry name" value="Aspartate Aminotransferase, domain 1"/>
    <property type="match status" value="1"/>
</dbReference>
<dbReference type="EMBL" id="CP027033">
    <property type="protein sequence ID" value="AXR82721.1"/>
    <property type="molecule type" value="Genomic_DNA"/>
</dbReference>
<keyword evidence="6" id="KW-0032">Aminotransferase</keyword>
<dbReference type="PANTHER" id="PTHR43094:SF1">
    <property type="entry name" value="AMINOTRANSFERASE CLASS-III"/>
    <property type="match status" value="1"/>
</dbReference>
<dbReference type="InterPro" id="IPR015421">
    <property type="entry name" value="PyrdxlP-dep_Trfase_major"/>
</dbReference>
<dbReference type="SUPFAM" id="SSF53383">
    <property type="entry name" value="PLP-dependent transferases"/>
    <property type="match status" value="1"/>
</dbReference>
<dbReference type="FunFam" id="3.40.640.10:FF:000004">
    <property type="entry name" value="Acetylornithine aminotransferase"/>
    <property type="match status" value="1"/>
</dbReference>
<dbReference type="KEGG" id="nan:AArc1_0975"/>
<comment type="cofactor">
    <cofactor evidence="1">
        <name>pyridoxal 5'-phosphate</name>
        <dbReference type="ChEBI" id="CHEBI:597326"/>
    </cofactor>
</comment>
<sequence length="463" mass="50042">MWIRESFIRQATAASGMERQNSVFYKWGGGLEPDFPEIVRAYDEFLVTADGRELVDAAAGAAVVNLGHSVPGLGDVVADQLADISYLSLSHFTNEAPERLADQLTERAPGDLNAAFFVNSGSEANESAFKLARAYHRERGDEGKHKIVGHWQSYHGATLGALSASGNTSRRTAYEPQLHGWPHIPPAYPYRWAYDGAPEEQAIAAARELETTIKQEGPETVAAFVAEPVSGSSVPAAHPHAAYYQEVRRICDDYDVLFIADEIMTGFGRTGPLFAVERFDVVPDVLTVGKGLSAGYTPISGALVRDAIAETFTADGDASFDHGHTYTGNPLSAAIASHVIERYTDSVLETGRERGRQLVDALEPLRDHPMVGEIRHAGAMIGLEFVADRATKEPFDPDLEVSRRVYDHAMDRGVYTYPGSGSVDGVAGDHLMLSPPLTIGEDTVETVASVVVDAVETVADEVQ</sequence>
<organism evidence="6 7">
    <name type="scientific">Natrarchaeobaculum sulfurireducens</name>
    <dbReference type="NCBI Taxonomy" id="2044521"/>
    <lineage>
        <taxon>Archaea</taxon>
        <taxon>Methanobacteriati</taxon>
        <taxon>Methanobacteriota</taxon>
        <taxon>Stenosarchaea group</taxon>
        <taxon>Halobacteria</taxon>
        <taxon>Halobacteriales</taxon>
        <taxon>Natrialbaceae</taxon>
        <taxon>Natrarchaeobaculum</taxon>
    </lineage>
</organism>
<dbReference type="KEGG" id="nag:AArcMg_2731"/>
<evidence type="ECO:0000256" key="1">
    <source>
        <dbReference type="ARBA" id="ARBA00001933"/>
    </source>
</evidence>
<keyword evidence="6" id="KW-0808">Transferase</keyword>
<dbReference type="InterPro" id="IPR015424">
    <property type="entry name" value="PyrdxlP-dep_Trfase"/>
</dbReference>
<protein>
    <submittedName>
        <fullName evidence="5">4-aminobutyrate aminotransferase</fullName>
    </submittedName>
    <submittedName>
        <fullName evidence="6">Adenosylmethionine-8-amino-7-oxononanoate aminotransferase</fullName>
        <ecNumber evidence="6">2.6.1.62</ecNumber>
    </submittedName>
</protein>
<dbReference type="Proteomes" id="UP000258707">
    <property type="component" value="Chromosome"/>
</dbReference>
<keyword evidence="7" id="KW-1185">Reference proteome</keyword>
<comment type="similarity">
    <text evidence="2 4">Belongs to the class-III pyridoxal-phosphate-dependent aminotransferase family.</text>
</comment>
<dbReference type="InterPro" id="IPR005814">
    <property type="entry name" value="Aminotrans_3"/>
</dbReference>
<dbReference type="CDD" id="cd00610">
    <property type="entry name" value="OAT_like"/>
    <property type="match status" value="1"/>
</dbReference>
<dbReference type="Gene3D" id="3.40.640.10">
    <property type="entry name" value="Type I PLP-dependent aspartate aminotransferase-like (Major domain)"/>
    <property type="match status" value="1"/>
</dbReference>
<name>A0A346PT76_9EURY</name>
<evidence type="ECO:0000256" key="4">
    <source>
        <dbReference type="RuleBase" id="RU003560"/>
    </source>
</evidence>